<sequence length="283" mass="30666">MGATMSSSAVAPSVRYYFCHRCFIATTLAAGAACPLCGSAFVAEINIPPSEAPNPNPNHSFFFTTGCLSTSPASFVLRCRADADAFFRSEISPLRHLTRYPARRPPFPLAYLEASIDHLLARSSRVYVVLAGAPPPAGHAGSDLTIGRLAGRINLQGRDRDIFSTPAGRGAITALRDIEIDAGPQGGQSCMVCLETLEVGTVAKRFPCKHVFHKECITEWLRQQHTCPVCRFPLLTEEVGGPSHTVFRVVIPPLSSGLNLDRNIVVLDQEVRGQPQTPPCRWA</sequence>
<dbReference type="STRING" id="4615.A0A199VEK4"/>
<dbReference type="AlphaFoldDB" id="A0A199VEK4"/>
<dbReference type="Proteomes" id="UP000092600">
    <property type="component" value="Unassembled WGS sequence"/>
</dbReference>
<name>A0A199VEK4_ANACO</name>
<dbReference type="PANTHER" id="PTHR15710:SF243">
    <property type="entry name" value="E3 UBIQUITIN-PROTEIN LIGASE PRAJA-2 ISOFORM X1"/>
    <property type="match status" value="1"/>
</dbReference>
<organism evidence="6 7">
    <name type="scientific">Ananas comosus</name>
    <name type="common">Pineapple</name>
    <name type="synonym">Ananas ananas</name>
    <dbReference type="NCBI Taxonomy" id="4615"/>
    <lineage>
        <taxon>Eukaryota</taxon>
        <taxon>Viridiplantae</taxon>
        <taxon>Streptophyta</taxon>
        <taxon>Embryophyta</taxon>
        <taxon>Tracheophyta</taxon>
        <taxon>Spermatophyta</taxon>
        <taxon>Magnoliopsida</taxon>
        <taxon>Liliopsida</taxon>
        <taxon>Poales</taxon>
        <taxon>Bromeliaceae</taxon>
        <taxon>Bromelioideae</taxon>
        <taxon>Ananas</taxon>
    </lineage>
</organism>
<reference evidence="6 7" key="1">
    <citation type="journal article" date="2016" name="DNA Res.">
        <title>The draft genome of MD-2 pineapple using hybrid error correction of long reads.</title>
        <authorList>
            <person name="Redwan R.M."/>
            <person name="Saidin A."/>
            <person name="Kumar S.V."/>
        </authorList>
    </citation>
    <scope>NUCLEOTIDE SEQUENCE [LARGE SCALE GENOMIC DNA]</scope>
    <source>
        <strain evidence="7">cv. MD2</strain>
        <tissue evidence="6">Leaf</tissue>
    </source>
</reference>
<dbReference type="Pfam" id="PF13639">
    <property type="entry name" value="zf-RING_2"/>
    <property type="match status" value="1"/>
</dbReference>
<evidence type="ECO:0000256" key="2">
    <source>
        <dbReference type="ARBA" id="ARBA00022771"/>
    </source>
</evidence>
<comment type="caution">
    <text evidence="6">The sequence shown here is derived from an EMBL/GenBank/DDBJ whole genome shotgun (WGS) entry which is preliminary data.</text>
</comment>
<accession>A0A199VEK4</accession>
<keyword evidence="2 4" id="KW-0863">Zinc-finger</keyword>
<dbReference type="PROSITE" id="PS50089">
    <property type="entry name" value="ZF_RING_2"/>
    <property type="match status" value="1"/>
</dbReference>
<evidence type="ECO:0000259" key="5">
    <source>
        <dbReference type="PROSITE" id="PS50089"/>
    </source>
</evidence>
<dbReference type="SUPFAM" id="SSF57850">
    <property type="entry name" value="RING/U-box"/>
    <property type="match status" value="1"/>
</dbReference>
<dbReference type="Gene3D" id="3.30.40.10">
    <property type="entry name" value="Zinc/RING finger domain, C3HC4 (zinc finger)"/>
    <property type="match status" value="1"/>
</dbReference>
<proteinExistence type="predicted"/>
<feature type="domain" description="RING-type" evidence="5">
    <location>
        <begin position="190"/>
        <end position="231"/>
    </location>
</feature>
<keyword evidence="3" id="KW-0862">Zinc</keyword>
<dbReference type="InterPro" id="IPR013083">
    <property type="entry name" value="Znf_RING/FYVE/PHD"/>
</dbReference>
<evidence type="ECO:0000256" key="1">
    <source>
        <dbReference type="ARBA" id="ARBA00022723"/>
    </source>
</evidence>
<evidence type="ECO:0000313" key="7">
    <source>
        <dbReference type="Proteomes" id="UP000092600"/>
    </source>
</evidence>
<evidence type="ECO:0000256" key="4">
    <source>
        <dbReference type="PROSITE-ProRule" id="PRU00175"/>
    </source>
</evidence>
<dbReference type="EMBL" id="LSRQ01002176">
    <property type="protein sequence ID" value="OAY75205.1"/>
    <property type="molecule type" value="Genomic_DNA"/>
</dbReference>
<dbReference type="GO" id="GO:0005737">
    <property type="term" value="C:cytoplasm"/>
    <property type="evidence" value="ECO:0007669"/>
    <property type="project" value="TreeGrafter"/>
</dbReference>
<protein>
    <submittedName>
        <fullName evidence="6">E3 ubiquitin-protein ligase RING1-like</fullName>
    </submittedName>
</protein>
<dbReference type="GO" id="GO:0061630">
    <property type="term" value="F:ubiquitin protein ligase activity"/>
    <property type="evidence" value="ECO:0007669"/>
    <property type="project" value="TreeGrafter"/>
</dbReference>
<evidence type="ECO:0000256" key="3">
    <source>
        <dbReference type="ARBA" id="ARBA00022833"/>
    </source>
</evidence>
<dbReference type="CDD" id="cd16454">
    <property type="entry name" value="RING-H2_PA-TM-RING"/>
    <property type="match status" value="1"/>
</dbReference>
<keyword evidence="1" id="KW-0479">Metal-binding</keyword>
<evidence type="ECO:0000313" key="6">
    <source>
        <dbReference type="EMBL" id="OAY75205.1"/>
    </source>
</evidence>
<gene>
    <name evidence="6" type="ORF">ACMD2_06423</name>
</gene>
<dbReference type="InterPro" id="IPR001841">
    <property type="entry name" value="Znf_RING"/>
</dbReference>
<dbReference type="PANTHER" id="PTHR15710">
    <property type="entry name" value="E3 UBIQUITIN-PROTEIN LIGASE PRAJA"/>
    <property type="match status" value="1"/>
</dbReference>
<dbReference type="SMART" id="SM00184">
    <property type="entry name" value="RING"/>
    <property type="match status" value="1"/>
</dbReference>
<dbReference type="GO" id="GO:0008270">
    <property type="term" value="F:zinc ion binding"/>
    <property type="evidence" value="ECO:0007669"/>
    <property type="project" value="UniProtKB-KW"/>
</dbReference>
<dbReference type="GO" id="GO:0016567">
    <property type="term" value="P:protein ubiquitination"/>
    <property type="evidence" value="ECO:0007669"/>
    <property type="project" value="TreeGrafter"/>
</dbReference>